<dbReference type="SUPFAM" id="SSF50022">
    <property type="entry name" value="ISP domain"/>
    <property type="match status" value="1"/>
</dbReference>
<keyword evidence="5" id="KW-1133">Transmembrane helix</keyword>
<dbReference type="PANTHER" id="PTHR21266">
    <property type="entry name" value="IRON-SULFUR DOMAIN CONTAINING PROTEIN"/>
    <property type="match status" value="1"/>
</dbReference>
<keyword evidence="3" id="KW-0001">2Fe-2S</keyword>
<dbReference type="Gene3D" id="2.102.10.10">
    <property type="entry name" value="Rieske [2Fe-2S] iron-sulphur domain"/>
    <property type="match status" value="1"/>
</dbReference>
<accession>A0A0M0LQT5</accession>
<sequence>MLTMLLHLGYTPLASRSSAVPRAGRLFALEATAIPTTPASTSFDWFSQWYPVNVIETMDPSRPHAMQLLGLNLVAWNDGETIGGVKQEGAWRVFEDACPHRLGPLSEGRIEADGNLLCSYHGWRFDGSGACAEMPYAPPSKAERLKQSCRATCNAYPTRVADGLLWVFPVGGVLGLDASANVAMPLIDELHQPELAGRWKWKIPAGVRDFPCSWDAMVENTLDPAHFCSAHHGTLGNRYEDPKPYQMALSQPISLTEGFAIDGELGRLEFKPPCLVKYLPNFAAMPFGRSLVIATYCVPTKPGWVRPLANVLLDDEATLGSTLAERALAIFINYPLPPWGSEDIYDMWHAHTKHCSQCQAALRQLETAKYEYSHADEYGPLDWWLDATGKGR</sequence>
<keyword evidence="12" id="KW-1185">Reference proteome</keyword>
<evidence type="ECO:0000256" key="2">
    <source>
        <dbReference type="ARBA" id="ARBA00022692"/>
    </source>
</evidence>
<dbReference type="PANTHER" id="PTHR21266:SF32">
    <property type="entry name" value="CHOLESTEROL 7-DESATURASE NVD"/>
    <property type="match status" value="1"/>
</dbReference>
<dbReference type="EMBL" id="JWZX01000388">
    <property type="protein sequence ID" value="KOO53088.1"/>
    <property type="molecule type" value="Genomic_DNA"/>
</dbReference>
<keyword evidence="6" id="KW-0560">Oxidoreductase</keyword>
<proteinExistence type="predicted"/>
<evidence type="ECO:0000313" key="12">
    <source>
        <dbReference type="Proteomes" id="UP000037460"/>
    </source>
</evidence>
<evidence type="ECO:0000256" key="1">
    <source>
        <dbReference type="ARBA" id="ARBA00004370"/>
    </source>
</evidence>
<feature type="domain" description="Rieske" evidence="10">
    <location>
        <begin position="49"/>
        <end position="167"/>
    </location>
</feature>
<evidence type="ECO:0000256" key="6">
    <source>
        <dbReference type="ARBA" id="ARBA00023002"/>
    </source>
</evidence>
<evidence type="ECO:0000256" key="4">
    <source>
        <dbReference type="ARBA" id="ARBA00022723"/>
    </source>
</evidence>
<dbReference type="GO" id="GO:0016491">
    <property type="term" value="F:oxidoreductase activity"/>
    <property type="evidence" value="ECO:0007669"/>
    <property type="project" value="UniProtKB-KW"/>
</dbReference>
<dbReference type="Proteomes" id="UP000037460">
    <property type="component" value="Unassembled WGS sequence"/>
</dbReference>
<evidence type="ECO:0000259" key="10">
    <source>
        <dbReference type="PROSITE" id="PS51296"/>
    </source>
</evidence>
<evidence type="ECO:0000256" key="7">
    <source>
        <dbReference type="ARBA" id="ARBA00023004"/>
    </source>
</evidence>
<keyword evidence="2" id="KW-0812">Transmembrane</keyword>
<evidence type="ECO:0000313" key="11">
    <source>
        <dbReference type="EMBL" id="KOO53088.1"/>
    </source>
</evidence>
<dbReference type="SUPFAM" id="SSF55961">
    <property type="entry name" value="Bet v1-like"/>
    <property type="match status" value="1"/>
</dbReference>
<dbReference type="Gene3D" id="3.90.380.10">
    <property type="entry name" value="Naphthalene 1,2-dioxygenase Alpha Subunit, Chain A, domain 1"/>
    <property type="match status" value="1"/>
</dbReference>
<reference evidence="12" key="1">
    <citation type="journal article" date="2015" name="PLoS Genet.">
        <title>Genome Sequence and Transcriptome Analyses of Chrysochromulina tobin: Metabolic Tools for Enhanced Algal Fitness in the Prominent Order Prymnesiales (Haptophyceae).</title>
        <authorList>
            <person name="Hovde B.T."/>
            <person name="Deodato C.R."/>
            <person name="Hunsperger H.M."/>
            <person name="Ryken S.A."/>
            <person name="Yost W."/>
            <person name="Jha R.K."/>
            <person name="Patterson J."/>
            <person name="Monnat R.J. Jr."/>
            <person name="Barlow S.B."/>
            <person name="Starkenburg S.R."/>
            <person name="Cattolico R.A."/>
        </authorList>
    </citation>
    <scope>NUCLEOTIDE SEQUENCE</scope>
    <source>
        <strain evidence="12">CCMP291</strain>
    </source>
</reference>
<dbReference type="GO" id="GO:0016020">
    <property type="term" value="C:membrane"/>
    <property type="evidence" value="ECO:0007669"/>
    <property type="project" value="UniProtKB-SubCell"/>
</dbReference>
<gene>
    <name evidence="11" type="ORF">Ctob_012743</name>
</gene>
<name>A0A0M0LQT5_9EUKA</name>
<dbReference type="OrthoDB" id="426882at2759"/>
<dbReference type="InterPro" id="IPR036922">
    <property type="entry name" value="Rieske_2Fe-2S_sf"/>
</dbReference>
<dbReference type="GO" id="GO:0005737">
    <property type="term" value="C:cytoplasm"/>
    <property type="evidence" value="ECO:0007669"/>
    <property type="project" value="TreeGrafter"/>
</dbReference>
<comment type="caution">
    <text evidence="11">The sequence shown here is derived from an EMBL/GenBank/DDBJ whole genome shotgun (WGS) entry which is preliminary data.</text>
</comment>
<dbReference type="PROSITE" id="PS51296">
    <property type="entry name" value="RIESKE"/>
    <property type="match status" value="1"/>
</dbReference>
<dbReference type="AlphaFoldDB" id="A0A0M0LQT5"/>
<dbReference type="Pfam" id="PF00355">
    <property type="entry name" value="Rieske"/>
    <property type="match status" value="1"/>
</dbReference>
<dbReference type="InterPro" id="IPR017941">
    <property type="entry name" value="Rieske_2Fe-2S"/>
</dbReference>
<keyword evidence="8" id="KW-0411">Iron-sulfur</keyword>
<evidence type="ECO:0000256" key="9">
    <source>
        <dbReference type="ARBA" id="ARBA00023136"/>
    </source>
</evidence>
<protein>
    <submittedName>
        <fullName evidence="11">Rieske (2fe-2s) domain-containing protein</fullName>
    </submittedName>
</protein>
<dbReference type="InterPro" id="IPR050584">
    <property type="entry name" value="Cholesterol_7-desaturase"/>
</dbReference>
<dbReference type="GO" id="GO:0046872">
    <property type="term" value="F:metal ion binding"/>
    <property type="evidence" value="ECO:0007669"/>
    <property type="project" value="UniProtKB-KW"/>
</dbReference>
<comment type="subcellular location">
    <subcellularLocation>
        <location evidence="1">Membrane</location>
    </subcellularLocation>
</comment>
<evidence type="ECO:0000256" key="3">
    <source>
        <dbReference type="ARBA" id="ARBA00022714"/>
    </source>
</evidence>
<feature type="non-terminal residue" evidence="11">
    <location>
        <position position="392"/>
    </location>
</feature>
<keyword evidence="7" id="KW-0408">Iron</keyword>
<evidence type="ECO:0000256" key="8">
    <source>
        <dbReference type="ARBA" id="ARBA00023014"/>
    </source>
</evidence>
<evidence type="ECO:0000256" key="5">
    <source>
        <dbReference type="ARBA" id="ARBA00022989"/>
    </source>
</evidence>
<keyword evidence="9" id="KW-0472">Membrane</keyword>
<dbReference type="GO" id="GO:0051537">
    <property type="term" value="F:2 iron, 2 sulfur cluster binding"/>
    <property type="evidence" value="ECO:0007669"/>
    <property type="project" value="UniProtKB-KW"/>
</dbReference>
<organism evidence="11 12">
    <name type="scientific">Chrysochromulina tobinii</name>
    <dbReference type="NCBI Taxonomy" id="1460289"/>
    <lineage>
        <taxon>Eukaryota</taxon>
        <taxon>Haptista</taxon>
        <taxon>Haptophyta</taxon>
        <taxon>Prymnesiophyceae</taxon>
        <taxon>Prymnesiales</taxon>
        <taxon>Chrysochromulinaceae</taxon>
        <taxon>Chrysochromulina</taxon>
    </lineage>
</organism>
<keyword evidence="4" id="KW-0479">Metal-binding</keyword>